<name>A0ABR6IYK6_9HYPH</name>
<dbReference type="EMBL" id="JACIFX010000022">
    <property type="protein sequence ID" value="MBB4232982.1"/>
    <property type="molecule type" value="Genomic_DNA"/>
</dbReference>
<protein>
    <recommendedName>
        <fullName evidence="3">Mutator family transposase</fullName>
    </recommendedName>
</protein>
<accession>A0ABR6IYK6</accession>
<evidence type="ECO:0000313" key="1">
    <source>
        <dbReference type="EMBL" id="MBB4232982.1"/>
    </source>
</evidence>
<evidence type="ECO:0000313" key="2">
    <source>
        <dbReference type="Proteomes" id="UP000551353"/>
    </source>
</evidence>
<comment type="caution">
    <text evidence="1">The sequence shown here is derived from an EMBL/GenBank/DDBJ whole genome shotgun (WGS) entry which is preliminary data.</text>
</comment>
<organism evidence="1 2">
    <name type="scientific">Rhizobium mongolense</name>
    <dbReference type="NCBI Taxonomy" id="57676"/>
    <lineage>
        <taxon>Bacteria</taxon>
        <taxon>Pseudomonadati</taxon>
        <taxon>Pseudomonadota</taxon>
        <taxon>Alphaproteobacteria</taxon>
        <taxon>Hyphomicrobiales</taxon>
        <taxon>Rhizobiaceae</taxon>
        <taxon>Rhizobium/Agrobacterium group</taxon>
        <taxon>Rhizobium</taxon>
    </lineage>
</organism>
<evidence type="ECO:0008006" key="3">
    <source>
        <dbReference type="Google" id="ProtNLM"/>
    </source>
</evidence>
<keyword evidence="2" id="KW-1185">Reference proteome</keyword>
<sequence>MTDERDGSMGQVIRIDEARIKDHLGEMVRGTVEEALNAMLDVEADRLWGWAL</sequence>
<reference evidence="1 2" key="1">
    <citation type="submission" date="2020-08" db="EMBL/GenBank/DDBJ databases">
        <title>Genomic Encyclopedia of Type Strains, Phase IV (KMG-V): Genome sequencing to study the core and pangenomes of soil and plant-associated prokaryotes.</title>
        <authorList>
            <person name="Whitman W."/>
        </authorList>
    </citation>
    <scope>NUCLEOTIDE SEQUENCE [LARGE SCALE GENOMIC DNA]</scope>
    <source>
        <strain evidence="1 2">SEMIA 4087</strain>
    </source>
</reference>
<gene>
    <name evidence="1" type="ORF">GGD56_006882</name>
</gene>
<proteinExistence type="predicted"/>
<dbReference type="Proteomes" id="UP000551353">
    <property type="component" value="Unassembled WGS sequence"/>
</dbReference>